<evidence type="ECO:0000256" key="1">
    <source>
        <dbReference type="ARBA" id="ARBA00004141"/>
    </source>
</evidence>
<keyword evidence="7" id="KW-0675">Receptor</keyword>
<evidence type="ECO:0000256" key="12">
    <source>
        <dbReference type="SAM" id="Phobius"/>
    </source>
</evidence>
<dbReference type="Pfam" id="PF02949">
    <property type="entry name" value="7tm_6"/>
    <property type="match status" value="1"/>
</dbReference>
<dbReference type="GO" id="GO:0007165">
    <property type="term" value="P:signal transduction"/>
    <property type="evidence" value="ECO:0007669"/>
    <property type="project" value="UniProtKB-KW"/>
</dbReference>
<dbReference type="InterPro" id="IPR004117">
    <property type="entry name" value="7tm6_olfct_rcpt"/>
</dbReference>
<keyword evidence="4" id="KW-0552">Olfaction</keyword>
<dbReference type="AlphaFoldDB" id="A0AAD9RAL3"/>
<evidence type="ECO:0000256" key="4">
    <source>
        <dbReference type="ARBA" id="ARBA00022725"/>
    </source>
</evidence>
<feature type="transmembrane region" description="Helical" evidence="12">
    <location>
        <begin position="88"/>
        <end position="110"/>
    </location>
</feature>
<comment type="subcellular location">
    <subcellularLocation>
        <location evidence="1">Membrane</location>
        <topology evidence="1">Multi-pass membrane protein</topology>
    </subcellularLocation>
</comment>
<keyword evidence="6 12" id="KW-0472">Membrane</keyword>
<name>A0AAD9RAL3_9HYME</name>
<comment type="function">
    <text evidence="9">Odorant receptor which mediates acceptance or avoidance behavior, depending on its substrates. The odorant receptor repertoire encodes a large collection of odor stimuli that vary widely in identity, intensity, and duration. May form a complex with Orco to form odorant-sensing units, providing sensitive and prolonged odorant signaling and calcium permeability.</text>
</comment>
<evidence type="ECO:0000256" key="5">
    <source>
        <dbReference type="ARBA" id="ARBA00022989"/>
    </source>
</evidence>
<feature type="transmembrane region" description="Helical" evidence="12">
    <location>
        <begin position="196"/>
        <end position="216"/>
    </location>
</feature>
<keyword evidence="3 12" id="KW-0812">Transmembrane</keyword>
<organism evidence="13 14">
    <name type="scientific">Odynerus spinipes</name>
    <dbReference type="NCBI Taxonomy" id="1348599"/>
    <lineage>
        <taxon>Eukaryota</taxon>
        <taxon>Metazoa</taxon>
        <taxon>Ecdysozoa</taxon>
        <taxon>Arthropoda</taxon>
        <taxon>Hexapoda</taxon>
        <taxon>Insecta</taxon>
        <taxon>Pterygota</taxon>
        <taxon>Neoptera</taxon>
        <taxon>Endopterygota</taxon>
        <taxon>Hymenoptera</taxon>
        <taxon>Apocrita</taxon>
        <taxon>Aculeata</taxon>
        <taxon>Vespoidea</taxon>
        <taxon>Vespidae</taxon>
        <taxon>Eumeninae</taxon>
        <taxon>Odynerus</taxon>
    </lineage>
</organism>
<protein>
    <submittedName>
        <fullName evidence="13">Uncharacterized protein</fullName>
    </submittedName>
</protein>
<comment type="subunit">
    <text evidence="11">Interacts with Orco. Complexes exist early in the endomembrane system in olfactory sensory neurons (OSNs), coupling these complexes to the conserved ciliary trafficking pathway.</text>
</comment>
<comment type="caution">
    <text evidence="13">The sequence shown here is derived from an EMBL/GenBank/DDBJ whole genome shotgun (WGS) entry which is preliminary data.</text>
</comment>
<proteinExistence type="inferred from homology"/>
<gene>
    <name evidence="13" type="ORF">KPH14_007447</name>
</gene>
<dbReference type="GO" id="GO:0004984">
    <property type="term" value="F:olfactory receptor activity"/>
    <property type="evidence" value="ECO:0007669"/>
    <property type="project" value="InterPro"/>
</dbReference>
<evidence type="ECO:0000256" key="7">
    <source>
        <dbReference type="ARBA" id="ARBA00023170"/>
    </source>
</evidence>
<dbReference type="GO" id="GO:0005886">
    <property type="term" value="C:plasma membrane"/>
    <property type="evidence" value="ECO:0007669"/>
    <property type="project" value="TreeGrafter"/>
</dbReference>
<evidence type="ECO:0000256" key="9">
    <source>
        <dbReference type="ARBA" id="ARBA00037764"/>
    </source>
</evidence>
<evidence type="ECO:0000256" key="8">
    <source>
        <dbReference type="ARBA" id="ARBA00023224"/>
    </source>
</evidence>
<evidence type="ECO:0000256" key="3">
    <source>
        <dbReference type="ARBA" id="ARBA00022692"/>
    </source>
</evidence>
<keyword evidence="5 12" id="KW-1133">Transmembrane helix</keyword>
<sequence length="293" mass="34344">MLSLLFNSNNIAKLMEILAREPLKSLSDEEKRIQVKFDNLSRFNTRSYMLLVEFTVSGYILLSFITDFRRRKLMFTAWFPFDNTSPHIFYVTYAHQILALIICSMLHIALDTLICGFLVQICCQIKILENRLTKITNERRTIVKLCIRHHESIYNFAATVNHKFQFIIFIQFFISTSIVCFTLYQLTKFPAFSLDLLKTVLYMGCVLTQIYLYCWYGNLVTLKSQDIVNQIFDINWPELSVDIQKSLLIMMKRTVTPITFNCLNIVLVNLECFVSVLKTSYSAYNILQQTQDQ</sequence>
<dbReference type="PANTHER" id="PTHR21137">
    <property type="entry name" value="ODORANT RECEPTOR"/>
    <property type="match status" value="1"/>
</dbReference>
<keyword evidence="14" id="KW-1185">Reference proteome</keyword>
<evidence type="ECO:0000256" key="6">
    <source>
        <dbReference type="ARBA" id="ARBA00023136"/>
    </source>
</evidence>
<keyword evidence="8" id="KW-0807">Transducer</keyword>
<evidence type="ECO:0000313" key="13">
    <source>
        <dbReference type="EMBL" id="KAK2576114.1"/>
    </source>
</evidence>
<dbReference type="Proteomes" id="UP001258017">
    <property type="component" value="Unassembled WGS sequence"/>
</dbReference>
<feature type="transmembrane region" description="Helical" evidence="12">
    <location>
        <begin position="48"/>
        <end position="68"/>
    </location>
</feature>
<reference evidence="13" key="2">
    <citation type="journal article" date="2023" name="Commun. Biol.">
        <title>Intrasexual cuticular hydrocarbon dimorphism in a wasp sheds light on hydrocarbon biosynthesis genes in Hymenoptera.</title>
        <authorList>
            <person name="Moris V.C."/>
            <person name="Podsiadlowski L."/>
            <person name="Martin S."/>
            <person name="Oeyen J.P."/>
            <person name="Donath A."/>
            <person name="Petersen M."/>
            <person name="Wilbrandt J."/>
            <person name="Misof B."/>
            <person name="Liedtke D."/>
            <person name="Thamm M."/>
            <person name="Scheiner R."/>
            <person name="Schmitt T."/>
            <person name="Niehuis O."/>
        </authorList>
    </citation>
    <scope>NUCLEOTIDE SEQUENCE</scope>
    <source>
        <strain evidence="13">GBR_01_08_01A</strain>
    </source>
</reference>
<dbReference type="PANTHER" id="PTHR21137:SF37">
    <property type="entry name" value="ODORANT RECEPTOR 46A, ISOFORM B-RELATED"/>
    <property type="match status" value="1"/>
</dbReference>
<evidence type="ECO:0000313" key="14">
    <source>
        <dbReference type="Proteomes" id="UP001258017"/>
    </source>
</evidence>
<accession>A0AAD9RAL3</accession>
<feature type="transmembrane region" description="Helical" evidence="12">
    <location>
        <begin position="164"/>
        <end position="184"/>
    </location>
</feature>
<evidence type="ECO:0000256" key="11">
    <source>
        <dbReference type="ARBA" id="ARBA00038679"/>
    </source>
</evidence>
<evidence type="ECO:0000256" key="10">
    <source>
        <dbReference type="ARBA" id="ARBA00037946"/>
    </source>
</evidence>
<evidence type="ECO:0000256" key="2">
    <source>
        <dbReference type="ARBA" id="ARBA00022606"/>
    </source>
</evidence>
<reference evidence="13" key="1">
    <citation type="submission" date="2021-08" db="EMBL/GenBank/DDBJ databases">
        <authorList>
            <person name="Misof B."/>
            <person name="Oliver O."/>
            <person name="Podsiadlowski L."/>
            <person name="Donath A."/>
            <person name="Peters R."/>
            <person name="Mayer C."/>
            <person name="Rust J."/>
            <person name="Gunkel S."/>
            <person name="Lesny P."/>
            <person name="Martin S."/>
            <person name="Oeyen J.P."/>
            <person name="Petersen M."/>
            <person name="Panagiotis P."/>
            <person name="Wilbrandt J."/>
            <person name="Tanja T."/>
        </authorList>
    </citation>
    <scope>NUCLEOTIDE SEQUENCE</scope>
    <source>
        <strain evidence="13">GBR_01_08_01A</strain>
        <tissue evidence="13">Thorax + abdomen</tissue>
    </source>
</reference>
<dbReference type="EMBL" id="JAIFRP010004408">
    <property type="protein sequence ID" value="KAK2576114.1"/>
    <property type="molecule type" value="Genomic_DNA"/>
</dbReference>
<dbReference type="GO" id="GO:0005549">
    <property type="term" value="F:odorant binding"/>
    <property type="evidence" value="ECO:0007669"/>
    <property type="project" value="InterPro"/>
</dbReference>
<comment type="similarity">
    <text evidence="10">Belongs to the insect chemoreceptor superfamily. Heteromeric odorant receptor channel (TC 1.A.69) family. Or2a subfamily.</text>
</comment>
<keyword evidence="2" id="KW-0716">Sensory transduction</keyword>